<name>A0A382H557_9ZZZZ</name>
<accession>A0A382H557</accession>
<feature type="domain" description="Transketolase N-terminal" evidence="1">
    <location>
        <begin position="25"/>
        <end position="280"/>
    </location>
</feature>
<gene>
    <name evidence="2" type="ORF">METZ01_LOCUS235119</name>
</gene>
<dbReference type="Pfam" id="PF00456">
    <property type="entry name" value="Transketolase_N"/>
    <property type="match status" value="1"/>
</dbReference>
<dbReference type="CDD" id="cd02012">
    <property type="entry name" value="TPP_TK"/>
    <property type="match status" value="1"/>
</dbReference>
<protein>
    <recommendedName>
        <fullName evidence="1">Transketolase N-terminal domain-containing protein</fullName>
    </recommendedName>
</protein>
<dbReference type="EMBL" id="UINC01059163">
    <property type="protein sequence ID" value="SVB82265.1"/>
    <property type="molecule type" value="Genomic_DNA"/>
</dbReference>
<evidence type="ECO:0000259" key="1">
    <source>
        <dbReference type="Pfam" id="PF00456"/>
    </source>
</evidence>
<dbReference type="AlphaFoldDB" id="A0A382H557"/>
<organism evidence="2">
    <name type="scientific">marine metagenome</name>
    <dbReference type="NCBI Taxonomy" id="408172"/>
    <lineage>
        <taxon>unclassified sequences</taxon>
        <taxon>metagenomes</taxon>
        <taxon>ecological metagenomes</taxon>
    </lineage>
</organism>
<dbReference type="InterPro" id="IPR005474">
    <property type="entry name" value="Transketolase_N"/>
</dbReference>
<dbReference type="PANTHER" id="PTHR47514:SF2">
    <property type="entry name" value="TRANSKETOLASE"/>
    <property type="match status" value="1"/>
</dbReference>
<reference evidence="2" key="1">
    <citation type="submission" date="2018-05" db="EMBL/GenBank/DDBJ databases">
        <authorList>
            <person name="Lanie J.A."/>
            <person name="Ng W.-L."/>
            <person name="Kazmierczak K.M."/>
            <person name="Andrzejewski T.M."/>
            <person name="Davidsen T.M."/>
            <person name="Wayne K.J."/>
            <person name="Tettelin H."/>
            <person name="Glass J.I."/>
            <person name="Rusch D."/>
            <person name="Podicherti R."/>
            <person name="Tsui H.-C.T."/>
            <person name="Winkler M.E."/>
        </authorList>
    </citation>
    <scope>NUCLEOTIDE SEQUENCE</scope>
</reference>
<dbReference type="Gene3D" id="3.40.50.970">
    <property type="match status" value="1"/>
</dbReference>
<evidence type="ECO:0000313" key="2">
    <source>
        <dbReference type="EMBL" id="SVB82265.1"/>
    </source>
</evidence>
<dbReference type="PANTHER" id="PTHR47514">
    <property type="entry name" value="TRANSKETOLASE N-TERMINAL SECTION-RELATED"/>
    <property type="match status" value="1"/>
</dbReference>
<sequence length="283" mass="31604">METLQETKYAVYESKALWLRNKVLEMAVSVNSGHVSTAFSQAELLVALYNGKILNYDPKNLKWDQRDRFILSKGQGGIGIYPVLADNGFFPLKNLDNFTGPGSVLGVHAEWHVPGIEVLTGSLGHGLPMATGMAQAARNDNKKHLIFCLLGDAELYEGSNWEAATFAGHMEYDNLICIVDRNGQGVLGHTDLIESPSDGPRLNPLDDKFRSFGFEVRTINGNRFEEIFEALSDVRERKGKKPLMIIANTKKGQGSKLIEDQRLWHYRVPKGEELDQVKKDLNS</sequence>
<dbReference type="SUPFAM" id="SSF52518">
    <property type="entry name" value="Thiamin diphosphate-binding fold (THDP-binding)"/>
    <property type="match status" value="1"/>
</dbReference>
<proteinExistence type="predicted"/>
<dbReference type="InterPro" id="IPR029061">
    <property type="entry name" value="THDP-binding"/>
</dbReference>